<dbReference type="HAMAP" id="MF_00795">
    <property type="entry name" value="CutC"/>
    <property type="match status" value="1"/>
</dbReference>
<sequence>MNKYVEICCGSYYDALESYKGGAKRIELNSALHLGGLTPSLASLKMTKQNTKLKVICMIRPRGGGFFYNKEDVEVMFADAEILMKNGADGLAFGFLNEDTTINKALTKDMVELIHKYNGEAVFHRAFDCVRKPGETMKELIEIGVDRVLTSGLKEKAWDGRVMLAHLQKEYGDKIEILAGSGINDKNAVKLMNETGIYQIHSSCKDWLSDPTTSTESVSYSYANFPNENNYDVVSSLKVSTLVGSVLNER</sequence>
<dbReference type="Proteomes" id="UP000013988">
    <property type="component" value="Unassembled WGS sequence"/>
</dbReference>
<dbReference type="AlphaFoldDB" id="R9CBV0"/>
<comment type="subcellular location">
    <subcellularLocation>
        <location evidence="2">Cytoplasm</location>
    </subcellularLocation>
</comment>
<name>R9CBV0_9CLOT</name>
<organism evidence="3 4">
    <name type="scientific">Clostridium sartagoforme AAU1</name>
    <dbReference type="NCBI Taxonomy" id="1202534"/>
    <lineage>
        <taxon>Bacteria</taxon>
        <taxon>Bacillati</taxon>
        <taxon>Bacillota</taxon>
        <taxon>Clostridia</taxon>
        <taxon>Eubacteriales</taxon>
        <taxon>Clostridiaceae</taxon>
        <taxon>Clostridium</taxon>
    </lineage>
</organism>
<dbReference type="PANTHER" id="PTHR12598">
    <property type="entry name" value="COPPER HOMEOSTASIS PROTEIN CUTC"/>
    <property type="match status" value="1"/>
</dbReference>
<evidence type="ECO:0000313" key="4">
    <source>
        <dbReference type="Proteomes" id="UP000013988"/>
    </source>
</evidence>
<keyword evidence="4" id="KW-1185">Reference proteome</keyword>
<dbReference type="EMBL" id="ASRV01000092">
    <property type="protein sequence ID" value="EOR26500.1"/>
    <property type="molecule type" value="Genomic_DNA"/>
</dbReference>
<evidence type="ECO:0000256" key="2">
    <source>
        <dbReference type="HAMAP-Rule" id="MF_00795"/>
    </source>
</evidence>
<dbReference type="GO" id="GO:0005737">
    <property type="term" value="C:cytoplasm"/>
    <property type="evidence" value="ECO:0007669"/>
    <property type="project" value="UniProtKB-SubCell"/>
</dbReference>
<dbReference type="InterPro" id="IPR036822">
    <property type="entry name" value="CutC-like_dom_sf"/>
</dbReference>
<dbReference type="PANTHER" id="PTHR12598:SF0">
    <property type="entry name" value="COPPER HOMEOSTASIS PROTEIN CUTC HOMOLOG"/>
    <property type="match status" value="1"/>
</dbReference>
<comment type="caution">
    <text evidence="3">The sequence shown here is derived from an EMBL/GenBank/DDBJ whole genome shotgun (WGS) entry which is preliminary data.</text>
</comment>
<keyword evidence="2" id="KW-0963">Cytoplasm</keyword>
<dbReference type="GO" id="GO:0005507">
    <property type="term" value="F:copper ion binding"/>
    <property type="evidence" value="ECO:0007669"/>
    <property type="project" value="TreeGrafter"/>
</dbReference>
<dbReference type="SUPFAM" id="SSF110395">
    <property type="entry name" value="CutC-like"/>
    <property type="match status" value="1"/>
</dbReference>
<dbReference type="Gene3D" id="3.20.20.380">
    <property type="entry name" value="Copper homeostasis (CutC) domain"/>
    <property type="match status" value="1"/>
</dbReference>
<evidence type="ECO:0000256" key="1">
    <source>
        <dbReference type="ARBA" id="ARBA00007768"/>
    </source>
</evidence>
<evidence type="ECO:0000313" key="3">
    <source>
        <dbReference type="EMBL" id="EOR26500.1"/>
    </source>
</evidence>
<dbReference type="PATRIC" id="fig|1202534.3.peg.1600"/>
<comment type="caution">
    <text evidence="2">Once thought to be involved in copper homeostasis, experiments in E.coli have shown this is not the case.</text>
</comment>
<dbReference type="Pfam" id="PF03932">
    <property type="entry name" value="CutC"/>
    <property type="match status" value="1"/>
</dbReference>
<accession>R9CBV0</accession>
<proteinExistence type="inferred from homology"/>
<reference evidence="3 4" key="1">
    <citation type="submission" date="2013-03" db="EMBL/GenBank/DDBJ databases">
        <title>Whole genome shotgun sequencing of Clostridium sartagoforme AAU1.</title>
        <authorList>
            <person name="Joshi C.G."/>
            <person name="Duggirala S.M."/>
            <person name="Nathani N.M."/>
            <person name="Bhatt V.D."/>
            <person name="Patel A.K."/>
            <person name="Pandya P.R."/>
            <person name="KaPatel J.A."/>
        </authorList>
    </citation>
    <scope>NUCLEOTIDE SEQUENCE [LARGE SCALE GENOMIC DNA]</scope>
    <source>
        <strain evidence="3 4">AAU1</strain>
    </source>
</reference>
<dbReference type="RefSeq" id="WP_016206995.1">
    <property type="nucleotide sequence ID" value="NZ_ASRV01000092.1"/>
</dbReference>
<protein>
    <recommendedName>
        <fullName evidence="2">PF03932 family protein CutC</fullName>
    </recommendedName>
</protein>
<gene>
    <name evidence="2" type="primary">cutC</name>
    <name evidence="3" type="ORF">A500_08001</name>
</gene>
<dbReference type="InterPro" id="IPR005627">
    <property type="entry name" value="CutC-like"/>
</dbReference>
<dbReference type="OrthoDB" id="9815677at2"/>
<comment type="similarity">
    <text evidence="1 2">Belongs to the CutC family.</text>
</comment>